<dbReference type="InParanoid" id="A0A2T3A206"/>
<dbReference type="Proteomes" id="UP000241462">
    <property type="component" value="Unassembled WGS sequence"/>
</dbReference>
<feature type="compositionally biased region" description="Polar residues" evidence="1">
    <location>
        <begin position="599"/>
        <end position="610"/>
    </location>
</feature>
<feature type="compositionally biased region" description="Low complexity" evidence="1">
    <location>
        <begin position="136"/>
        <end position="152"/>
    </location>
</feature>
<feature type="compositionally biased region" description="Polar residues" evidence="1">
    <location>
        <begin position="90"/>
        <end position="107"/>
    </location>
</feature>
<feature type="compositionally biased region" description="Polar residues" evidence="1">
    <location>
        <begin position="538"/>
        <end position="554"/>
    </location>
</feature>
<name>A0A2T3A206_9PEZI</name>
<dbReference type="OrthoDB" id="3600083at2759"/>
<feature type="compositionally biased region" description="Polar residues" evidence="1">
    <location>
        <begin position="319"/>
        <end position="330"/>
    </location>
</feature>
<feature type="region of interest" description="Disordered" evidence="1">
    <location>
        <begin position="68"/>
        <end position="610"/>
    </location>
</feature>
<feature type="compositionally biased region" description="Basic and acidic residues" evidence="1">
    <location>
        <begin position="284"/>
        <end position="293"/>
    </location>
</feature>
<dbReference type="AlphaFoldDB" id="A0A2T3A206"/>
<feature type="compositionally biased region" description="Polar residues" evidence="1">
    <location>
        <begin position="385"/>
        <end position="407"/>
    </location>
</feature>
<keyword evidence="3" id="KW-1185">Reference proteome</keyword>
<feature type="compositionally biased region" description="Polar residues" evidence="1">
    <location>
        <begin position="361"/>
        <end position="374"/>
    </location>
</feature>
<gene>
    <name evidence="2" type="ORF">BD289DRAFT_484448</name>
</gene>
<feature type="compositionally biased region" description="Basic and acidic residues" evidence="1">
    <location>
        <begin position="1"/>
        <end position="29"/>
    </location>
</feature>
<feature type="compositionally biased region" description="Polar residues" evidence="1">
    <location>
        <begin position="165"/>
        <end position="174"/>
    </location>
</feature>
<feature type="compositionally biased region" description="Low complexity" evidence="1">
    <location>
        <begin position="265"/>
        <end position="283"/>
    </location>
</feature>
<reference evidence="2 3" key="1">
    <citation type="journal article" date="2018" name="Mycol. Prog.">
        <title>Coniella lustricola, a new species from submerged detritus.</title>
        <authorList>
            <person name="Raudabaugh D.B."/>
            <person name="Iturriaga T."/>
            <person name="Carver A."/>
            <person name="Mondo S."/>
            <person name="Pangilinan J."/>
            <person name="Lipzen A."/>
            <person name="He G."/>
            <person name="Amirebrahimi M."/>
            <person name="Grigoriev I.V."/>
            <person name="Miller A.N."/>
        </authorList>
    </citation>
    <scope>NUCLEOTIDE SEQUENCE [LARGE SCALE GENOMIC DNA]</scope>
    <source>
        <strain evidence="2 3">B22-T-1</strain>
    </source>
</reference>
<evidence type="ECO:0000313" key="3">
    <source>
        <dbReference type="Proteomes" id="UP000241462"/>
    </source>
</evidence>
<organism evidence="2 3">
    <name type="scientific">Coniella lustricola</name>
    <dbReference type="NCBI Taxonomy" id="2025994"/>
    <lineage>
        <taxon>Eukaryota</taxon>
        <taxon>Fungi</taxon>
        <taxon>Dikarya</taxon>
        <taxon>Ascomycota</taxon>
        <taxon>Pezizomycotina</taxon>
        <taxon>Sordariomycetes</taxon>
        <taxon>Sordariomycetidae</taxon>
        <taxon>Diaporthales</taxon>
        <taxon>Schizoparmaceae</taxon>
        <taxon>Coniella</taxon>
    </lineage>
</organism>
<accession>A0A2T3A206</accession>
<dbReference type="EMBL" id="KZ678504">
    <property type="protein sequence ID" value="PSR81403.1"/>
    <property type="molecule type" value="Genomic_DNA"/>
</dbReference>
<protein>
    <submittedName>
        <fullName evidence="2">Uncharacterized protein</fullName>
    </submittedName>
</protein>
<feature type="region of interest" description="Disordered" evidence="1">
    <location>
        <begin position="1"/>
        <end position="53"/>
    </location>
</feature>
<dbReference type="STRING" id="2025994.A0A2T3A206"/>
<proteinExistence type="predicted"/>
<evidence type="ECO:0000313" key="2">
    <source>
        <dbReference type="EMBL" id="PSR81403.1"/>
    </source>
</evidence>
<feature type="compositionally biased region" description="Basic and acidic residues" evidence="1">
    <location>
        <begin position="500"/>
        <end position="521"/>
    </location>
</feature>
<feature type="compositionally biased region" description="Low complexity" evidence="1">
    <location>
        <begin position="175"/>
        <end position="190"/>
    </location>
</feature>
<evidence type="ECO:0000256" key="1">
    <source>
        <dbReference type="SAM" id="MobiDB-lite"/>
    </source>
</evidence>
<feature type="compositionally biased region" description="Polar residues" evidence="1">
    <location>
        <begin position="255"/>
        <end position="264"/>
    </location>
</feature>
<sequence length="610" mass="63216">MSVRDRIKMMEQMAKAKKEEGAAADERGRSPGGVSSVRSNASDSPRPLSKVRTSFVAIEKDGRIGLQRQASGDSIASGRKYSGDPELASSILQDHTRTNVSSPSSTRPELPTSFGSAIVSPCALQDAGPTSAPVTSEPAQAPSEPAAPSKPAFAGAIDPKPPSPSTDSVAQDTTSAGNSSPAGSAGPQPGRQEGLAEAAQIRQAPRRQDSKIASVWPPSQAAKENSVQPVLGEAQGKSDEEQGNSSGPNDAASEGTRSTPVLNGTSTAVKSSPPPTSAASEPKPAVKEAEPKPMAKAPQPAVKEAEPKSTIKAPVQAPKRSTTPPASQKPVTEKKTPSTVSPAFVKPRPKSPTRPVKLPASLTTHTAASGQRTKNGGPPSAHANRPQSRTSATSSGKSMKRSVSASGGRQRPSIGPPPKQTAKDHPVPKKEVKAPDESFLARMMRPTQASASKVADKIQVPTTPPRKVSTAAKKPPSAKTGQIRRVASRTMNSAASNGDMGKKDGPSTGKEVTRKVEHIPIAEETITVAKRSARDGSLKSSEGTASAKTVSAPTEQVAVPETQEAVNFEKHASNELSVNGDLTQEEKATTQDALVSAAPTESQQPAQEEW</sequence>
<feature type="compositionally biased region" description="Basic and acidic residues" evidence="1">
    <location>
        <begin position="421"/>
        <end position="436"/>
    </location>
</feature>